<feature type="domain" description="Neurotransmitter-gated ion-channel transmembrane" evidence="14">
    <location>
        <begin position="673"/>
        <end position="948"/>
    </location>
</feature>
<dbReference type="GO" id="GO:0004888">
    <property type="term" value="F:transmembrane signaling receptor activity"/>
    <property type="evidence" value="ECO:0007669"/>
    <property type="project" value="InterPro"/>
</dbReference>
<dbReference type="CDD" id="cd18987">
    <property type="entry name" value="LGIC_ECD_anion"/>
    <property type="match status" value="1"/>
</dbReference>
<dbReference type="InterPro" id="IPR006202">
    <property type="entry name" value="Neur_chan_lig-bd"/>
</dbReference>
<evidence type="ECO:0000256" key="11">
    <source>
        <dbReference type="SAM" id="MobiDB-lite"/>
    </source>
</evidence>
<dbReference type="InterPro" id="IPR036734">
    <property type="entry name" value="Neur_chan_lig-bd_sf"/>
</dbReference>
<organism evidence="15">
    <name type="scientific">Culicoides sonorensis</name>
    <name type="common">Biting midge</name>
    <dbReference type="NCBI Taxonomy" id="179676"/>
    <lineage>
        <taxon>Eukaryota</taxon>
        <taxon>Metazoa</taxon>
        <taxon>Ecdysozoa</taxon>
        <taxon>Arthropoda</taxon>
        <taxon>Hexapoda</taxon>
        <taxon>Insecta</taxon>
        <taxon>Pterygota</taxon>
        <taxon>Neoptera</taxon>
        <taxon>Endopterygota</taxon>
        <taxon>Diptera</taxon>
        <taxon>Nematocera</taxon>
        <taxon>Chironomoidea</taxon>
        <taxon>Ceratopogonidae</taxon>
        <taxon>Ceratopogoninae</taxon>
        <taxon>Culicoides</taxon>
        <taxon>Monoculicoides</taxon>
    </lineage>
</organism>
<keyword evidence="8" id="KW-0406">Ion transport</keyword>
<comment type="subcellular location">
    <subcellularLocation>
        <location evidence="2">Cell membrane</location>
    </subcellularLocation>
    <subcellularLocation>
        <location evidence="1">Membrane</location>
        <topology evidence="1">Multi-pass membrane protein</topology>
    </subcellularLocation>
</comment>
<evidence type="ECO:0000259" key="14">
    <source>
        <dbReference type="Pfam" id="PF02932"/>
    </source>
</evidence>
<dbReference type="Pfam" id="PF02932">
    <property type="entry name" value="Neur_chan_memb"/>
    <property type="match status" value="1"/>
</dbReference>
<keyword evidence="5 12" id="KW-0812">Transmembrane</keyword>
<sequence length="956" mass="108675">MENVVTFNVIITLNKAILIYKVVEHLIQTLKCDKKSCHLFSFIRSEIQIGQLKCFNMGYICDTAHQHDLEIQERQRYLSTQDSTHNDETEENPYGSQELVCDKNEDIIRQVGMENRSYEEDHLINYVLKNDDTTDNKINNTYHIKNTVKTNAALDLNYQKYRKFKCYQTLDIVIGYHQVFVHPLFKPVEIILISASTNNNNSTFFLNKYQIRMNKTPILKLNAVNNISSDFVTSNKQSYKDTANARYTPTASTDNVLTSASSLGTNTTTTKRVTSNNYTASNVSSIKEKRKCSSIAKFKPLSSSHHNDICGFVKNSFCLYLVSTIIIFFCYLTTPIVAYETVHPIFAEGKSDKEILDHLLKNTRYDKRLLPPVDDADFCCGMNTPEMANNETNSRQPGKPQNRGTLTVNVSVLLLSLASPDESSLKYEVEFLLQQQWYDPRLRYANQSQYEYLNAIHHHEDIWLPDTYFIMHGDFKDPIIPMHFALRIYRNGTINYLMRRHLILSCQGRLNIFPFDDPLCSFALESISYEQSAITYVWKNDEDTLRKSPSLTTLNAYLIQNQTIACPIKASWREGESIISQEDEEFICSLCQRRFETQGNYSCLKVDLIFTRDRAFYFTTVFIPGIILVTSSFITFWLEWNAVPARSMIGNYSCLKVDLKFTRDRAFYFTTVFIPGIILVTSSFITFWLEWNAVPARVMIGVTTMLNFFTTSNGFRSTLPVVSNLTAMNVWDGVCMCFIYASLLEFVCVNYVGRKRPLHNVVYRPGENPVTQRLPAVLSRIGVILASPLEVIEQEFHAAISAEKPSVAVQPTPILPPQPASQKSSSAFPRSTTTDDAEIGGIDSRKSVVKTKVLGELNEVEILETCFGPGETSKKRESSGPNEIVACTSCGGTNSPCTHSANNGCATETCFVQVRKKEPPHPIRVAKTIDVIARITFPTAYAVFLIFFFIHYKGFS</sequence>
<reference evidence="15" key="1">
    <citation type="submission" date="2018-07" db="EMBL/GenBank/DDBJ databases">
        <authorList>
            <person name="Quirk P.G."/>
            <person name="Krulwich T.A."/>
        </authorList>
    </citation>
    <scope>NUCLEOTIDE SEQUENCE</scope>
</reference>
<keyword evidence="9 12" id="KW-0472">Membrane</keyword>
<name>A0A336LT93_CULSO</name>
<evidence type="ECO:0000256" key="1">
    <source>
        <dbReference type="ARBA" id="ARBA00004141"/>
    </source>
</evidence>
<evidence type="ECO:0000256" key="12">
    <source>
        <dbReference type="SAM" id="Phobius"/>
    </source>
</evidence>
<evidence type="ECO:0000259" key="13">
    <source>
        <dbReference type="Pfam" id="PF02931"/>
    </source>
</evidence>
<feature type="region of interest" description="Disordered" evidence="11">
    <location>
        <begin position="809"/>
        <end position="839"/>
    </location>
</feature>
<evidence type="ECO:0000256" key="8">
    <source>
        <dbReference type="ARBA" id="ARBA00023065"/>
    </source>
</evidence>
<evidence type="ECO:0000256" key="6">
    <source>
        <dbReference type="ARBA" id="ARBA00022729"/>
    </source>
</evidence>
<evidence type="ECO:0000256" key="10">
    <source>
        <dbReference type="ARBA" id="ARBA00023303"/>
    </source>
</evidence>
<dbReference type="SUPFAM" id="SSF90112">
    <property type="entry name" value="Neurotransmitter-gated ion-channel transmembrane pore"/>
    <property type="match status" value="1"/>
</dbReference>
<dbReference type="GO" id="GO:0005886">
    <property type="term" value="C:plasma membrane"/>
    <property type="evidence" value="ECO:0007669"/>
    <property type="project" value="UniProtKB-SubCell"/>
</dbReference>
<proteinExistence type="predicted"/>
<gene>
    <name evidence="15" type="primary">CSON004372</name>
</gene>
<accession>A0A336LT93</accession>
<dbReference type="InterPro" id="IPR036719">
    <property type="entry name" value="Neuro-gated_channel_TM_sf"/>
</dbReference>
<dbReference type="CDD" id="cd19049">
    <property type="entry name" value="LGIC_TM_anion"/>
    <property type="match status" value="1"/>
</dbReference>
<protein>
    <submittedName>
        <fullName evidence="15">CSON004372 protein</fullName>
    </submittedName>
</protein>
<evidence type="ECO:0000256" key="9">
    <source>
        <dbReference type="ARBA" id="ARBA00023136"/>
    </source>
</evidence>
<dbReference type="InterPro" id="IPR006028">
    <property type="entry name" value="GABAA/Glycine_rcpt"/>
</dbReference>
<dbReference type="GO" id="GO:0005254">
    <property type="term" value="F:chloride channel activity"/>
    <property type="evidence" value="ECO:0007669"/>
    <property type="project" value="UniProtKB-ARBA"/>
</dbReference>
<feature type="transmembrane region" description="Helical" evidence="12">
    <location>
        <begin position="666"/>
        <end position="687"/>
    </location>
</feature>
<dbReference type="EMBL" id="UFQT01000185">
    <property type="protein sequence ID" value="SSX21246.1"/>
    <property type="molecule type" value="Genomic_DNA"/>
</dbReference>
<dbReference type="AlphaFoldDB" id="A0A336LT93"/>
<feature type="transmembrane region" description="Helical" evidence="12">
    <location>
        <begin position="931"/>
        <end position="952"/>
    </location>
</feature>
<dbReference type="InterPro" id="IPR006029">
    <property type="entry name" value="Neurotrans-gated_channel_TM"/>
</dbReference>
<dbReference type="VEuPathDB" id="VectorBase:CSON004372"/>
<feature type="domain" description="Neurotransmitter-gated ion-channel ligand-binding" evidence="13">
    <location>
        <begin position="400"/>
        <end position="563"/>
    </location>
</feature>
<feature type="transmembrane region" description="Helical" evidence="12">
    <location>
        <begin position="319"/>
        <end position="339"/>
    </location>
</feature>
<keyword evidence="3" id="KW-0813">Transport</keyword>
<keyword evidence="7 12" id="KW-1133">Transmembrane helix</keyword>
<feature type="compositionally biased region" description="Low complexity" evidence="11">
    <location>
        <begin position="820"/>
        <end position="829"/>
    </location>
</feature>
<feature type="transmembrane region" description="Helical" evidence="12">
    <location>
        <begin position="615"/>
        <end position="638"/>
    </location>
</feature>
<dbReference type="GO" id="GO:0099095">
    <property type="term" value="F:ligand-gated monoatomic anion channel activity"/>
    <property type="evidence" value="ECO:0007669"/>
    <property type="project" value="UniProtKB-ARBA"/>
</dbReference>
<dbReference type="Pfam" id="PF02931">
    <property type="entry name" value="Neur_chan_LBD"/>
    <property type="match status" value="1"/>
</dbReference>
<evidence type="ECO:0000256" key="3">
    <source>
        <dbReference type="ARBA" id="ARBA00022448"/>
    </source>
</evidence>
<dbReference type="Gene3D" id="2.70.170.10">
    <property type="entry name" value="Neurotransmitter-gated ion-channel ligand-binding domain"/>
    <property type="match status" value="1"/>
</dbReference>
<dbReference type="SUPFAM" id="SSF63712">
    <property type="entry name" value="Nicotinic receptor ligand binding domain-like"/>
    <property type="match status" value="1"/>
</dbReference>
<evidence type="ECO:0000256" key="4">
    <source>
        <dbReference type="ARBA" id="ARBA00022475"/>
    </source>
</evidence>
<keyword evidence="6" id="KW-0732">Signal</keyword>
<dbReference type="InterPro" id="IPR038050">
    <property type="entry name" value="Neuro_actylchol_rec"/>
</dbReference>
<dbReference type="GO" id="GO:0005230">
    <property type="term" value="F:extracellular ligand-gated monoatomic ion channel activity"/>
    <property type="evidence" value="ECO:0007669"/>
    <property type="project" value="InterPro"/>
</dbReference>
<evidence type="ECO:0000256" key="7">
    <source>
        <dbReference type="ARBA" id="ARBA00022989"/>
    </source>
</evidence>
<evidence type="ECO:0000313" key="15">
    <source>
        <dbReference type="EMBL" id="SSX21246.1"/>
    </source>
</evidence>
<evidence type="ECO:0000256" key="2">
    <source>
        <dbReference type="ARBA" id="ARBA00004236"/>
    </source>
</evidence>
<dbReference type="PRINTS" id="PR00253">
    <property type="entry name" value="GABAARECEPTR"/>
</dbReference>
<evidence type="ECO:0000256" key="5">
    <source>
        <dbReference type="ARBA" id="ARBA00022692"/>
    </source>
</evidence>
<dbReference type="PANTHER" id="PTHR18945">
    <property type="entry name" value="NEUROTRANSMITTER GATED ION CHANNEL"/>
    <property type="match status" value="1"/>
</dbReference>
<dbReference type="InterPro" id="IPR006201">
    <property type="entry name" value="Neur_channel"/>
</dbReference>
<keyword evidence="4" id="KW-1003">Cell membrane</keyword>
<dbReference type="Gene3D" id="1.20.58.390">
    <property type="entry name" value="Neurotransmitter-gated ion-channel transmembrane domain"/>
    <property type="match status" value="2"/>
</dbReference>
<dbReference type="FunFam" id="1.20.58.390:FF:000021">
    <property type="entry name" value="glutamate-gated chloride channel isoform X12"/>
    <property type="match status" value="1"/>
</dbReference>
<keyword evidence="10" id="KW-0407">Ion channel</keyword>
<feature type="transmembrane region" description="Helical" evidence="12">
    <location>
        <begin position="730"/>
        <end position="752"/>
    </location>
</feature>